<reference evidence="1 2" key="1">
    <citation type="journal article" date="2014" name="Int. J. Syst. Evol. Microbiol.">
        <title>Description of Galbitalea soli gen. nov., sp. nov., and Frondihabitans sucicola sp. nov.</title>
        <authorList>
            <person name="Kim S.J."/>
            <person name="Lim J.M."/>
            <person name="Ahn J.H."/>
            <person name="Weon H.Y."/>
            <person name="Hamada M."/>
            <person name="Suzuki K."/>
            <person name="Ahn T.Y."/>
            <person name="Kwon S.W."/>
        </authorList>
    </citation>
    <scope>NUCLEOTIDE SEQUENCE [LARGE SCALE GENOMIC DNA]</scope>
    <source>
        <strain evidence="1 2">NBRC 108727</strain>
    </source>
</reference>
<gene>
    <name evidence="1" type="ORF">G3T37_07265</name>
</gene>
<dbReference type="Gene3D" id="3.30.530.20">
    <property type="match status" value="1"/>
</dbReference>
<dbReference type="AlphaFoldDB" id="A0A7C9PMR5"/>
<comment type="caution">
    <text evidence="1">The sequence shown here is derived from an EMBL/GenBank/DDBJ whole genome shotgun (WGS) entry which is preliminary data.</text>
</comment>
<dbReference type="InterPro" id="IPR023393">
    <property type="entry name" value="START-like_dom_sf"/>
</dbReference>
<sequence length="163" mass="18634">MEIKLRLALDCEPDDAWWAIRSPRVLNRVSFPLLQFEAIEPQGFPAQWPVGPHPVTVRALGLVAIGEQTIDVSYPEWRWGVRGMRDTGRGLNGPLSLVTRWQHDLTVAPGEGGGTLYRDRLRFEVGPLTPLAWPLYWLFWQYRAARMRRLAPGWHRARLADGA</sequence>
<proteinExistence type="predicted"/>
<protein>
    <recommendedName>
        <fullName evidence="3">SRPBCC family protein</fullName>
    </recommendedName>
</protein>
<organism evidence="1 2">
    <name type="scientific">Galbitalea soli</name>
    <dbReference type="NCBI Taxonomy" id="1268042"/>
    <lineage>
        <taxon>Bacteria</taxon>
        <taxon>Bacillati</taxon>
        <taxon>Actinomycetota</taxon>
        <taxon>Actinomycetes</taxon>
        <taxon>Micrococcales</taxon>
        <taxon>Microbacteriaceae</taxon>
        <taxon>Galbitalea</taxon>
    </lineage>
</organism>
<dbReference type="RefSeq" id="WP_163472836.1">
    <property type="nucleotide sequence ID" value="NZ_JAAGWZ010000002.1"/>
</dbReference>
<dbReference type="Proteomes" id="UP000479756">
    <property type="component" value="Unassembled WGS sequence"/>
</dbReference>
<accession>A0A7C9PMR5</accession>
<evidence type="ECO:0000313" key="1">
    <source>
        <dbReference type="EMBL" id="NEM91154.1"/>
    </source>
</evidence>
<name>A0A7C9PMR5_9MICO</name>
<keyword evidence="2" id="KW-1185">Reference proteome</keyword>
<evidence type="ECO:0008006" key="3">
    <source>
        <dbReference type="Google" id="ProtNLM"/>
    </source>
</evidence>
<evidence type="ECO:0000313" key="2">
    <source>
        <dbReference type="Proteomes" id="UP000479756"/>
    </source>
</evidence>
<dbReference type="EMBL" id="JAAGWZ010000002">
    <property type="protein sequence ID" value="NEM91154.1"/>
    <property type="molecule type" value="Genomic_DNA"/>
</dbReference>